<gene>
    <name evidence="4" type="ORF">FWK35_00014822</name>
</gene>
<accession>A0A6G0YU90</accession>
<dbReference type="Pfam" id="PF00339">
    <property type="entry name" value="Arrestin_N"/>
    <property type="match status" value="1"/>
</dbReference>
<dbReference type="PANTHER" id="PTHR11188:SF17">
    <property type="entry name" value="FI21816P1"/>
    <property type="match status" value="1"/>
</dbReference>
<dbReference type="AlphaFoldDB" id="A0A6G0YU90"/>
<organism evidence="4 5">
    <name type="scientific">Aphis craccivora</name>
    <name type="common">Cowpea aphid</name>
    <dbReference type="NCBI Taxonomy" id="307492"/>
    <lineage>
        <taxon>Eukaryota</taxon>
        <taxon>Metazoa</taxon>
        <taxon>Ecdysozoa</taxon>
        <taxon>Arthropoda</taxon>
        <taxon>Hexapoda</taxon>
        <taxon>Insecta</taxon>
        <taxon>Pterygota</taxon>
        <taxon>Neoptera</taxon>
        <taxon>Paraneoptera</taxon>
        <taxon>Hemiptera</taxon>
        <taxon>Sternorrhyncha</taxon>
        <taxon>Aphidomorpha</taxon>
        <taxon>Aphidoidea</taxon>
        <taxon>Aphididae</taxon>
        <taxon>Aphidini</taxon>
        <taxon>Aphis</taxon>
        <taxon>Aphis</taxon>
    </lineage>
</organism>
<feature type="non-terminal residue" evidence="4">
    <location>
        <position position="1"/>
    </location>
</feature>
<dbReference type="InterPro" id="IPR011022">
    <property type="entry name" value="Arrestin_C-like"/>
</dbReference>
<dbReference type="Proteomes" id="UP000478052">
    <property type="component" value="Unassembled WGS sequence"/>
</dbReference>
<proteinExistence type="inferred from homology"/>
<dbReference type="Gene3D" id="2.60.40.640">
    <property type="match status" value="2"/>
</dbReference>
<dbReference type="GO" id="GO:0005737">
    <property type="term" value="C:cytoplasm"/>
    <property type="evidence" value="ECO:0007669"/>
    <property type="project" value="TreeGrafter"/>
</dbReference>
<evidence type="ECO:0000313" key="4">
    <source>
        <dbReference type="EMBL" id="KAF0761351.1"/>
    </source>
</evidence>
<protein>
    <submittedName>
        <fullName evidence="4">Arrestin domain-containing protein 17 isoform X1</fullName>
    </submittedName>
</protein>
<comment type="similarity">
    <text evidence="1">Belongs to the arrestin family.</text>
</comment>
<dbReference type="InterPro" id="IPR014752">
    <property type="entry name" value="Arrestin-like_C"/>
</dbReference>
<dbReference type="InterPro" id="IPR011021">
    <property type="entry name" value="Arrestin-like_N"/>
</dbReference>
<keyword evidence="5" id="KW-1185">Reference proteome</keyword>
<dbReference type="SMART" id="SM01017">
    <property type="entry name" value="Arrestin_C"/>
    <property type="match status" value="1"/>
</dbReference>
<dbReference type="InterPro" id="IPR014756">
    <property type="entry name" value="Ig_E-set"/>
</dbReference>
<dbReference type="EMBL" id="VUJU01002424">
    <property type="protein sequence ID" value="KAF0761351.1"/>
    <property type="molecule type" value="Genomic_DNA"/>
</dbReference>
<feature type="domain" description="Arrestin C-terminal-like" evidence="3">
    <location>
        <begin position="245"/>
        <end position="376"/>
    </location>
</feature>
<dbReference type="PANTHER" id="PTHR11188">
    <property type="entry name" value="ARRESTIN DOMAIN CONTAINING PROTEIN"/>
    <property type="match status" value="1"/>
</dbReference>
<dbReference type="SUPFAM" id="SSF81296">
    <property type="entry name" value="E set domains"/>
    <property type="match status" value="2"/>
</dbReference>
<sequence length="408" mass="46561">VSRGRTGPRLRVAAHRCSRCADNTIYRATRITTIRRYSPPSSNNIKTVNAFRCSEVDVRVTAVTLHVHKYLIVIMSRKLEKFVVLFDNTNLLYFPGQFLSGRVLVELKDDTQALGLHFHVIGEGVVRLKSKRRERIYDKENYIDFRMRLLGEPGQPPVMLSPGIHSFPFKLGLPPGLPSTFLGKSGWVQYYCKAALREPNSLTHKNQQVFIVMNPIDLNMEPSILSVEPFRCDIDHKLSKAMCLGSGMVECQVCLDKGAYVPGETIEITATVTNNSKVTIKSTRATLTETIQYFAKSKIIQSETRELASLKRDKIRPNEMDQWHNEQLYVPPLPPTNLRGCHLINIQYDIYFIISPNNMEKDVKLQLPIMMGTYPFRTENGSFDGKLGTHYPSTLPILRPWLEEKTFK</sequence>
<name>A0A6G0YU90_APHCR</name>
<evidence type="ECO:0000259" key="3">
    <source>
        <dbReference type="SMART" id="SM01017"/>
    </source>
</evidence>
<comment type="caution">
    <text evidence="4">The sequence shown here is derived from an EMBL/GenBank/DDBJ whole genome shotgun (WGS) entry which is preliminary data.</text>
</comment>
<dbReference type="InterPro" id="IPR050357">
    <property type="entry name" value="Arrestin_domain-protein"/>
</dbReference>
<dbReference type="Pfam" id="PF02752">
    <property type="entry name" value="Arrestin_C"/>
    <property type="match status" value="1"/>
</dbReference>
<dbReference type="GO" id="GO:0015031">
    <property type="term" value="P:protein transport"/>
    <property type="evidence" value="ECO:0007669"/>
    <property type="project" value="TreeGrafter"/>
</dbReference>
<keyword evidence="2" id="KW-0716">Sensory transduction</keyword>
<evidence type="ECO:0000313" key="5">
    <source>
        <dbReference type="Proteomes" id="UP000478052"/>
    </source>
</evidence>
<reference evidence="4 5" key="1">
    <citation type="submission" date="2019-08" db="EMBL/GenBank/DDBJ databases">
        <title>Whole genome of Aphis craccivora.</title>
        <authorList>
            <person name="Voronova N.V."/>
            <person name="Shulinski R.S."/>
            <person name="Bandarenka Y.V."/>
            <person name="Zhorov D.G."/>
            <person name="Warner D."/>
        </authorList>
    </citation>
    <scope>NUCLEOTIDE SEQUENCE [LARGE SCALE GENOMIC DNA]</scope>
    <source>
        <strain evidence="4">180601</strain>
        <tissue evidence="4">Whole Body</tissue>
    </source>
</reference>
<evidence type="ECO:0000256" key="1">
    <source>
        <dbReference type="ARBA" id="ARBA00005298"/>
    </source>
</evidence>
<dbReference type="OrthoDB" id="2333384at2759"/>
<evidence type="ECO:0000256" key="2">
    <source>
        <dbReference type="ARBA" id="ARBA00022606"/>
    </source>
</evidence>